<evidence type="ECO:0000259" key="3">
    <source>
        <dbReference type="Pfam" id="PF25917"/>
    </source>
</evidence>
<dbReference type="Pfam" id="PF25917">
    <property type="entry name" value="BSH_RND"/>
    <property type="match status" value="1"/>
</dbReference>
<accession>A0ABN1ECQ4</accession>
<protein>
    <submittedName>
        <fullName evidence="5">EmrA/EmrK family multidrug efflux transporter periplasmic adaptor subunit</fullName>
    </submittedName>
</protein>
<dbReference type="SUPFAM" id="SSF111369">
    <property type="entry name" value="HlyD-like secretion proteins"/>
    <property type="match status" value="2"/>
</dbReference>
<proteinExistence type="predicted"/>
<organism evidence="5 6">
    <name type="scientific">Rhizomicrobium electricum</name>
    <dbReference type="NCBI Taxonomy" id="480070"/>
    <lineage>
        <taxon>Bacteria</taxon>
        <taxon>Pseudomonadati</taxon>
        <taxon>Pseudomonadota</taxon>
        <taxon>Alphaproteobacteria</taxon>
        <taxon>Micropepsales</taxon>
        <taxon>Micropepsaceae</taxon>
        <taxon>Rhizomicrobium</taxon>
    </lineage>
</organism>
<dbReference type="Pfam" id="PF25963">
    <property type="entry name" value="Beta-barrel_AAEA"/>
    <property type="match status" value="1"/>
</dbReference>
<name>A0ABN1ECQ4_9PROT</name>
<feature type="domain" description="p-hydroxybenzoic acid efflux pump subunit AaeA-like beta-barrel" evidence="4">
    <location>
        <begin position="230"/>
        <end position="308"/>
    </location>
</feature>
<feature type="domain" description="Multidrug resistance protein MdtA-like barrel-sandwich hybrid" evidence="3">
    <location>
        <begin position="54"/>
        <end position="225"/>
    </location>
</feature>
<dbReference type="InterPro" id="IPR058625">
    <property type="entry name" value="MdtA-like_BSH"/>
</dbReference>
<keyword evidence="2" id="KW-0472">Membrane</keyword>
<keyword evidence="2" id="KW-0812">Transmembrane</keyword>
<comment type="subcellular location">
    <subcellularLocation>
        <location evidence="1">Cell envelope</location>
    </subcellularLocation>
</comment>
<evidence type="ECO:0000313" key="6">
    <source>
        <dbReference type="Proteomes" id="UP001499951"/>
    </source>
</evidence>
<dbReference type="RefSeq" id="WP_166932674.1">
    <property type="nucleotide sequence ID" value="NZ_BAAADD010000002.1"/>
</dbReference>
<dbReference type="InterPro" id="IPR050739">
    <property type="entry name" value="MFP"/>
</dbReference>
<feature type="transmembrane region" description="Helical" evidence="2">
    <location>
        <begin position="15"/>
        <end position="36"/>
    </location>
</feature>
<evidence type="ECO:0000256" key="2">
    <source>
        <dbReference type="SAM" id="Phobius"/>
    </source>
</evidence>
<keyword evidence="2" id="KW-1133">Transmembrane helix</keyword>
<dbReference type="EMBL" id="BAAADD010000002">
    <property type="protein sequence ID" value="GAA0563735.1"/>
    <property type="molecule type" value="Genomic_DNA"/>
</dbReference>
<dbReference type="Proteomes" id="UP001499951">
    <property type="component" value="Unassembled WGS sequence"/>
</dbReference>
<comment type="caution">
    <text evidence="5">The sequence shown here is derived from an EMBL/GenBank/DDBJ whole genome shotgun (WGS) entry which is preliminary data.</text>
</comment>
<sequence>MTDTSAGLSETRKKLFTYLGLGVAAVALIAVGYWFFVGSHYVSTDNAYVNVSSAQVTPLTNGKVMDVRVHDSEQVNKGDVLVVIDPADAQLLVNQAEAGYGATLRKIRTYFAQAAARKADCTRTRLDYQRRASIQNTGAMSNEEFTSYRAAYEASCAALQAAEALTANTTVENHPEVQAAKAQLDTAKLNLSRTIITAPVTGIVAQRNVQIGQMVGAGRPIMTVVPVQDVYVDANFKEDQLAKVHTGQKVTLTSDLYGSSVKFHGTVSGLGGGTGAAFAVIPAQNATGNWIKVVQRIPVRIALDPADLKAHPLRVGLSMKASIDVSE</sequence>
<gene>
    <name evidence="5" type="ORF">GCM10008942_10210</name>
</gene>
<reference evidence="5 6" key="1">
    <citation type="journal article" date="2019" name="Int. J. Syst. Evol. Microbiol.">
        <title>The Global Catalogue of Microorganisms (GCM) 10K type strain sequencing project: providing services to taxonomists for standard genome sequencing and annotation.</title>
        <authorList>
            <consortium name="The Broad Institute Genomics Platform"/>
            <consortium name="The Broad Institute Genome Sequencing Center for Infectious Disease"/>
            <person name="Wu L."/>
            <person name="Ma J."/>
        </authorList>
    </citation>
    <scope>NUCLEOTIDE SEQUENCE [LARGE SCALE GENOMIC DNA]</scope>
    <source>
        <strain evidence="5 6">JCM 15089</strain>
    </source>
</reference>
<evidence type="ECO:0000313" key="5">
    <source>
        <dbReference type="EMBL" id="GAA0563735.1"/>
    </source>
</evidence>
<dbReference type="Gene3D" id="2.40.50.100">
    <property type="match status" value="1"/>
</dbReference>
<evidence type="ECO:0000259" key="4">
    <source>
        <dbReference type="Pfam" id="PF25963"/>
    </source>
</evidence>
<dbReference type="InterPro" id="IPR058634">
    <property type="entry name" value="AaeA-lik-b-barrel"/>
</dbReference>
<dbReference type="Gene3D" id="2.40.30.170">
    <property type="match status" value="1"/>
</dbReference>
<dbReference type="PANTHER" id="PTHR30386:SF19">
    <property type="entry name" value="MULTIDRUG EXPORT PROTEIN EMRA-RELATED"/>
    <property type="match status" value="1"/>
</dbReference>
<keyword evidence="6" id="KW-1185">Reference proteome</keyword>
<dbReference type="PANTHER" id="PTHR30386">
    <property type="entry name" value="MEMBRANE FUSION SUBUNIT OF EMRAB-TOLC MULTIDRUG EFFLUX PUMP"/>
    <property type="match status" value="1"/>
</dbReference>
<evidence type="ECO:0000256" key="1">
    <source>
        <dbReference type="ARBA" id="ARBA00004196"/>
    </source>
</evidence>